<evidence type="ECO:0000313" key="2">
    <source>
        <dbReference type="EMBL" id="ANP45217.1"/>
    </source>
</evidence>
<dbReference type="KEGG" id="cbot:ATE48_04430"/>
<accession>A0A1B1AF84</accession>
<reference evidence="2 3" key="1">
    <citation type="submission" date="2015-11" db="EMBL/GenBank/DDBJ databases">
        <title>Whole-Genome Sequence of Candidatus Oderbacter manganicum from the National Park Lower Oder Valley, Germany.</title>
        <authorList>
            <person name="Braun B."/>
            <person name="Liere K."/>
            <person name="Szewzyk U."/>
        </authorList>
    </citation>
    <scope>NUCLEOTIDE SEQUENCE [LARGE SCALE GENOMIC DNA]</scope>
    <source>
        <strain evidence="2 3">OTSz_A_272</strain>
    </source>
</reference>
<keyword evidence="1" id="KW-1133">Transmembrane helix</keyword>
<organism evidence="2 3">
    <name type="scientific">Candidatus Viadribacter manganicus</name>
    <dbReference type="NCBI Taxonomy" id="1759059"/>
    <lineage>
        <taxon>Bacteria</taxon>
        <taxon>Pseudomonadati</taxon>
        <taxon>Pseudomonadota</taxon>
        <taxon>Alphaproteobacteria</taxon>
        <taxon>Hyphomonadales</taxon>
        <taxon>Hyphomonadaceae</taxon>
        <taxon>Candidatus Viadribacter</taxon>
    </lineage>
</organism>
<proteinExistence type="predicted"/>
<dbReference type="InParanoid" id="A0A1B1AF84"/>
<name>A0A1B1AF84_9PROT</name>
<feature type="transmembrane region" description="Helical" evidence="1">
    <location>
        <begin position="7"/>
        <end position="28"/>
    </location>
</feature>
<keyword evidence="1" id="KW-0812">Transmembrane</keyword>
<dbReference type="OrthoDB" id="9811032at2"/>
<protein>
    <recommendedName>
        <fullName evidence="4">Transmembrane protein</fullName>
    </recommendedName>
</protein>
<dbReference type="EMBL" id="CP013244">
    <property type="protein sequence ID" value="ANP45217.1"/>
    <property type="molecule type" value="Genomic_DNA"/>
</dbReference>
<feature type="transmembrane region" description="Helical" evidence="1">
    <location>
        <begin position="85"/>
        <end position="108"/>
    </location>
</feature>
<dbReference type="AlphaFoldDB" id="A0A1B1AF84"/>
<keyword evidence="3" id="KW-1185">Reference proteome</keyword>
<dbReference type="STRING" id="1759059.ATE48_04430"/>
<evidence type="ECO:0000313" key="3">
    <source>
        <dbReference type="Proteomes" id="UP000092498"/>
    </source>
</evidence>
<feature type="transmembrane region" description="Helical" evidence="1">
    <location>
        <begin position="55"/>
        <end position="73"/>
    </location>
</feature>
<evidence type="ECO:0008006" key="4">
    <source>
        <dbReference type="Google" id="ProtNLM"/>
    </source>
</evidence>
<dbReference type="Proteomes" id="UP000092498">
    <property type="component" value="Chromosome"/>
</dbReference>
<evidence type="ECO:0000256" key="1">
    <source>
        <dbReference type="SAM" id="Phobius"/>
    </source>
</evidence>
<feature type="transmembrane region" description="Helical" evidence="1">
    <location>
        <begin position="114"/>
        <end position="136"/>
    </location>
</feature>
<sequence length="146" mass="15849">MGAIFNVFPLILIPVLTYNIWAFGATAANNGDGAMVRQHLQDAWIRMPMASGAEWTIAFGDVLVLLALILLFIELLKSTSTGTAAIFNHALSMLVFIICLVEFLLHPAFATSTFFVILVMALLDVLAGVVVTIISARRDVEFAGQH</sequence>
<keyword evidence="1" id="KW-0472">Membrane</keyword>
<gene>
    <name evidence="2" type="ORF">ATE48_04430</name>
</gene>